<dbReference type="EMBL" id="FMWP01000092">
    <property type="protein sequence ID" value="SCZ97040.1"/>
    <property type="molecule type" value="Genomic_DNA"/>
</dbReference>
<keyword evidence="5" id="KW-1185">Reference proteome</keyword>
<dbReference type="SUPFAM" id="SSF103111">
    <property type="entry name" value="Activator of Hsp90 ATPase, Aha1"/>
    <property type="match status" value="1"/>
</dbReference>
<feature type="region of interest" description="Disordered" evidence="2">
    <location>
        <begin position="1"/>
        <end position="26"/>
    </location>
</feature>
<name>A0A2X0LHS0_9BASI</name>
<dbReference type="GO" id="GO:0001671">
    <property type="term" value="F:ATPase activator activity"/>
    <property type="evidence" value="ECO:0007669"/>
    <property type="project" value="InterPro"/>
</dbReference>
<reference evidence="5" key="1">
    <citation type="submission" date="2016-10" db="EMBL/GenBank/DDBJ databases">
        <authorList>
            <person name="Jeantristanb JTB J.-T."/>
            <person name="Ricardo R."/>
        </authorList>
    </citation>
    <scope>NUCLEOTIDE SEQUENCE [LARGE SCALE GENOMIC DNA]</scope>
</reference>
<protein>
    <submittedName>
        <fullName evidence="4">BZ3500_MvSof-1268-A1-R1_Chr4-2g06949 protein</fullName>
    </submittedName>
</protein>
<evidence type="ECO:0000313" key="5">
    <source>
        <dbReference type="Proteomes" id="UP000249723"/>
    </source>
</evidence>
<dbReference type="AlphaFoldDB" id="A0A2X0LHS0"/>
<dbReference type="Proteomes" id="UP000249723">
    <property type="component" value="Unassembled WGS sequence"/>
</dbReference>
<dbReference type="GO" id="GO:0051087">
    <property type="term" value="F:protein-folding chaperone binding"/>
    <property type="evidence" value="ECO:0007669"/>
    <property type="project" value="InterPro"/>
</dbReference>
<dbReference type="STRING" id="289078.A0A2X0LHS0"/>
<evidence type="ECO:0000256" key="1">
    <source>
        <dbReference type="ARBA" id="ARBA00006817"/>
    </source>
</evidence>
<proteinExistence type="inferred from homology"/>
<feature type="domain" description="Activator of Hsp90 ATPase AHSA1-like N-terminal" evidence="3">
    <location>
        <begin position="51"/>
        <end position="92"/>
    </location>
</feature>
<dbReference type="OrthoDB" id="567237at2759"/>
<dbReference type="Gene3D" id="3.15.10.20">
    <property type="entry name" value="Activator of Hsp90 ATPase Aha1, N-terminal domain"/>
    <property type="match status" value="1"/>
</dbReference>
<gene>
    <name evidence="4" type="ORF">BZ3500_MVSOF-1268-A1-R1_CHR4-2G06949</name>
</gene>
<organism evidence="4 5">
    <name type="scientific">Microbotryum saponariae</name>
    <dbReference type="NCBI Taxonomy" id="289078"/>
    <lineage>
        <taxon>Eukaryota</taxon>
        <taxon>Fungi</taxon>
        <taxon>Dikarya</taxon>
        <taxon>Basidiomycota</taxon>
        <taxon>Pucciniomycotina</taxon>
        <taxon>Microbotryomycetes</taxon>
        <taxon>Microbotryales</taxon>
        <taxon>Microbotryaceae</taxon>
        <taxon>Microbotryum</taxon>
    </lineage>
</organism>
<sequence length="99" mass="10781">MDRPGIKNWPPHGSTRKTTTGPRRASFDAIPSTVPLSRDVGGQEPTASVCTSKWAKDWFRKELIGVEAEGVRIDSVKDVEGDCEVGMRKSKLPARATTA</sequence>
<comment type="similarity">
    <text evidence="1">Belongs to the AHA1 family.</text>
</comment>
<evidence type="ECO:0000313" key="4">
    <source>
        <dbReference type="EMBL" id="SCZ97040.1"/>
    </source>
</evidence>
<evidence type="ECO:0000256" key="2">
    <source>
        <dbReference type="SAM" id="MobiDB-lite"/>
    </source>
</evidence>
<dbReference type="InterPro" id="IPR036338">
    <property type="entry name" value="Aha1"/>
</dbReference>
<dbReference type="Pfam" id="PF09229">
    <property type="entry name" value="Aha1_N"/>
    <property type="match status" value="1"/>
</dbReference>
<evidence type="ECO:0000259" key="3">
    <source>
        <dbReference type="Pfam" id="PF09229"/>
    </source>
</evidence>
<accession>A0A2X0LHS0</accession>
<dbReference type="InterPro" id="IPR015310">
    <property type="entry name" value="AHSA1-like_N"/>
</dbReference>